<dbReference type="GO" id="GO:0005829">
    <property type="term" value="C:cytosol"/>
    <property type="evidence" value="ECO:0007669"/>
    <property type="project" value="EnsemblFungi"/>
</dbReference>
<evidence type="ECO:0000256" key="1">
    <source>
        <dbReference type="ARBA" id="ARBA00004496"/>
    </source>
</evidence>
<evidence type="ECO:0000256" key="4">
    <source>
        <dbReference type="ARBA" id="ARBA00022737"/>
    </source>
</evidence>
<comment type="subcellular location">
    <subcellularLocation>
        <location evidence="1">Cytoplasm</location>
    </subcellularLocation>
</comment>
<evidence type="ECO:0000256" key="5">
    <source>
        <dbReference type="ARBA" id="ARBA00022927"/>
    </source>
</evidence>
<keyword evidence="5" id="KW-0653">Protein transport</keyword>
<dbReference type="Pfam" id="PF02985">
    <property type="entry name" value="HEAT"/>
    <property type="match status" value="1"/>
</dbReference>
<dbReference type="GO" id="GO:0005934">
    <property type="term" value="C:cellular bud tip"/>
    <property type="evidence" value="ECO:0007669"/>
    <property type="project" value="EnsemblFungi"/>
</dbReference>
<dbReference type="Pfam" id="PF13513">
    <property type="entry name" value="HEAT_EZ"/>
    <property type="match status" value="1"/>
</dbReference>
<sequence length="914" mass="103096">MNSNWVLNESTLLQLTSVLIRSMSSLAHERCEAMETLESFKLQVEFINNLCFLLVEGMENPLLKSNFSSRDLQNVSATSGMLLKNTIIQQTSGKFGYELAYFKANIFRGLCSTSSLISNISGIAVASMFSYYSRQHRDDVVGLETLSKLLEMTFQGNLASIKAMSKIMEDNAQFFQLTWAGTDNLLEFLVDCFMQIITESGDPEIRAEAIKCINSVIPLNAQCFLVKIYSFLDCLFQLATTNSNDLVRKQVCIAFSNILECRPDTLVPHMQGILQFALHLIDTCNEEDVALDACEFLFSFSTNSNIPEHMLKPYISAIIPVLLRKMVYNEDSIATFELNNGDDADFEDKDEDIKPVSAKIRKGSDNEEDEEGEDYGDDSFMDNSGTGSDWNLRKCSAATLDSLANLFPHEVVVVAFPLLRESLTSEHWFIREACILALGAIVEGGIQYFDNHLPALIPFLVEQLRDEWAAVRKITCWTLSRFSTWILNDHTEFLVPVLEPILNTLLDRKKEVQQSAITAVAVFIENSDSELIEAILYTELLNTFSRCFQHYKKKNLIVLYDAIGRLSEKVELEDSAIQLLLPPLISKWTSLSDNDKELWPLLECLSYVSASLGERFMPMAPDVYNRAFRILVHCVDMETKSHSDPTIQVPEKDFTITSLDLIDGLVQGLGQKSQEILFPNNDVTILQLMLQCLNDPNHDVRQSTFALLGDITMCYDTKLLQSAIADLLKSIISELSYSDDSDAVSSVNNAVWSLGLIAERLDIGEYIFDISRAVLDLFTTNTTIVHRSIMENLVVTIGRLAHYHPEQFVSGLFASPAIITRCCQIAKDLDDPDEKSSSYYGLIKICNIMDSNKYLPIKAIKYFVQGLAVNLPREHISHWQEDLNALFLRHQTQISQLAHRFTNDEAAIISFVMN</sequence>
<accession>I6ND79</accession>
<dbReference type="KEGG" id="erc:Ecym_5255"/>
<dbReference type="OMA" id="SNIMMEY"/>
<dbReference type="OrthoDB" id="951172at2759"/>
<dbReference type="GO" id="GO:0008139">
    <property type="term" value="F:nuclear localization sequence binding"/>
    <property type="evidence" value="ECO:0007669"/>
    <property type="project" value="EnsemblFungi"/>
</dbReference>
<dbReference type="SUPFAM" id="SSF48371">
    <property type="entry name" value="ARM repeat"/>
    <property type="match status" value="1"/>
</dbReference>
<keyword evidence="8" id="KW-1185">Reference proteome</keyword>
<feature type="region of interest" description="Disordered" evidence="6">
    <location>
        <begin position="357"/>
        <end position="382"/>
    </location>
</feature>
<dbReference type="InterPro" id="IPR016024">
    <property type="entry name" value="ARM-type_fold"/>
</dbReference>
<dbReference type="HOGENOM" id="CLU_008136_1_1_1"/>
<proteinExistence type="predicted"/>
<keyword evidence="3" id="KW-0963">Cytoplasm</keyword>
<dbReference type="InterPro" id="IPR040122">
    <property type="entry name" value="Importin_beta"/>
</dbReference>
<evidence type="ECO:0000256" key="2">
    <source>
        <dbReference type="ARBA" id="ARBA00022448"/>
    </source>
</evidence>
<dbReference type="RefSeq" id="XP_003646838.1">
    <property type="nucleotide sequence ID" value="XM_003646790.1"/>
</dbReference>
<dbReference type="Proteomes" id="UP000006790">
    <property type="component" value="Chromosome 5"/>
</dbReference>
<dbReference type="GeneID" id="11468323"/>
<dbReference type="GO" id="GO:0006606">
    <property type="term" value="P:protein import into nucleus"/>
    <property type="evidence" value="ECO:0007669"/>
    <property type="project" value="EnsemblFungi"/>
</dbReference>
<dbReference type="GO" id="GO:0005935">
    <property type="term" value="C:cellular bud neck"/>
    <property type="evidence" value="ECO:0007669"/>
    <property type="project" value="EnsemblFungi"/>
</dbReference>
<evidence type="ECO:0000313" key="8">
    <source>
        <dbReference type="Proteomes" id="UP000006790"/>
    </source>
</evidence>
<dbReference type="InterPro" id="IPR011989">
    <property type="entry name" value="ARM-like"/>
</dbReference>
<dbReference type="GO" id="GO:0005634">
    <property type="term" value="C:nucleus"/>
    <property type="evidence" value="ECO:0007669"/>
    <property type="project" value="UniProtKB-SubCell"/>
</dbReference>
<reference evidence="7 8" key="1">
    <citation type="journal article" date="2011" name="G3 (Bethesda)">
        <title>Genome evolution in the Eremothecium clade of the Saccharomyces complex revealed by comparative genomics.</title>
        <authorList>
            <person name="Wendland J."/>
            <person name="Walther A."/>
        </authorList>
    </citation>
    <scope>NUCLEOTIDE SEQUENCE [LARGE SCALE GENOMIC DNA]</scope>
    <source>
        <strain evidence="8">CBS 270.75 / DBVPG 7215 / KCTC 17166 / NRRL Y-17582</strain>
    </source>
</reference>
<evidence type="ECO:0000256" key="6">
    <source>
        <dbReference type="SAM" id="MobiDB-lite"/>
    </source>
</evidence>
<dbReference type="eggNOG" id="KOG2023">
    <property type="taxonomic scope" value="Eukaryota"/>
</dbReference>
<dbReference type="STRING" id="931890.I6ND79"/>
<dbReference type="FunCoup" id="I6ND79">
    <property type="interactions" value="1173"/>
</dbReference>
<organism evidence="7 8">
    <name type="scientific">Eremothecium cymbalariae (strain CBS 270.75 / DBVPG 7215 / KCTC 17166 / NRRL Y-17582)</name>
    <name type="common">Yeast</name>
    <dbReference type="NCBI Taxonomy" id="931890"/>
    <lineage>
        <taxon>Eukaryota</taxon>
        <taxon>Fungi</taxon>
        <taxon>Dikarya</taxon>
        <taxon>Ascomycota</taxon>
        <taxon>Saccharomycotina</taxon>
        <taxon>Saccharomycetes</taxon>
        <taxon>Saccharomycetales</taxon>
        <taxon>Saccharomycetaceae</taxon>
        <taxon>Eremothecium</taxon>
    </lineage>
</organism>
<dbReference type="Gene3D" id="1.25.10.10">
    <property type="entry name" value="Leucine-rich Repeat Variant"/>
    <property type="match status" value="1"/>
</dbReference>
<dbReference type="PANTHER" id="PTHR10527">
    <property type="entry name" value="IMPORTIN BETA"/>
    <property type="match status" value="1"/>
</dbReference>
<name>I6ND79_ERECY</name>
<dbReference type="GO" id="GO:0010458">
    <property type="term" value="P:exit from mitosis"/>
    <property type="evidence" value="ECO:0007669"/>
    <property type="project" value="EnsemblFungi"/>
</dbReference>
<evidence type="ECO:0008006" key="9">
    <source>
        <dbReference type="Google" id="ProtNLM"/>
    </source>
</evidence>
<gene>
    <name evidence="7" type="ordered locus">Ecym_5255</name>
</gene>
<evidence type="ECO:0000256" key="3">
    <source>
        <dbReference type="ARBA" id="ARBA00022490"/>
    </source>
</evidence>
<dbReference type="InterPro" id="IPR000357">
    <property type="entry name" value="HEAT"/>
</dbReference>
<protein>
    <recommendedName>
        <fullName evidence="9">Importin N-terminal domain-containing protein</fullName>
    </recommendedName>
</protein>
<dbReference type="InParanoid" id="I6ND79"/>
<keyword evidence="2" id="KW-0813">Transport</keyword>
<evidence type="ECO:0000313" key="7">
    <source>
        <dbReference type="EMBL" id="AET40021.1"/>
    </source>
</evidence>
<feature type="compositionally biased region" description="Acidic residues" evidence="6">
    <location>
        <begin position="366"/>
        <end position="380"/>
    </location>
</feature>
<keyword evidence="4" id="KW-0677">Repeat</keyword>
<dbReference type="AlphaFoldDB" id="I6ND79"/>
<dbReference type="EMBL" id="CP002501">
    <property type="protein sequence ID" value="AET40021.1"/>
    <property type="molecule type" value="Genomic_DNA"/>
</dbReference>